<feature type="compositionally biased region" description="Basic and acidic residues" evidence="1">
    <location>
        <begin position="481"/>
        <end position="490"/>
    </location>
</feature>
<feature type="compositionally biased region" description="Low complexity" evidence="1">
    <location>
        <begin position="275"/>
        <end position="291"/>
    </location>
</feature>
<feature type="compositionally biased region" description="Polar residues" evidence="1">
    <location>
        <begin position="433"/>
        <end position="443"/>
    </location>
</feature>
<feature type="compositionally biased region" description="Polar residues" evidence="1">
    <location>
        <begin position="264"/>
        <end position="274"/>
    </location>
</feature>
<feature type="compositionally biased region" description="Low complexity" evidence="1">
    <location>
        <begin position="248"/>
        <end position="258"/>
    </location>
</feature>
<proteinExistence type="predicted"/>
<gene>
    <name evidence="2" type="ORF">OG699_37890</name>
</gene>
<feature type="compositionally biased region" description="Low complexity" evidence="1">
    <location>
        <begin position="53"/>
        <end position="65"/>
    </location>
</feature>
<organism evidence="2">
    <name type="scientific">Streptomyces sp. NBC_01393</name>
    <dbReference type="NCBI Taxonomy" id="2903851"/>
    <lineage>
        <taxon>Bacteria</taxon>
        <taxon>Bacillati</taxon>
        <taxon>Actinomycetota</taxon>
        <taxon>Actinomycetes</taxon>
        <taxon>Kitasatosporales</taxon>
        <taxon>Streptomycetaceae</taxon>
        <taxon>Streptomyces</taxon>
    </lineage>
</organism>
<feature type="region of interest" description="Disordered" evidence="1">
    <location>
        <begin position="526"/>
        <end position="547"/>
    </location>
</feature>
<feature type="region of interest" description="Disordered" evidence="1">
    <location>
        <begin position="22"/>
        <end position="445"/>
    </location>
</feature>
<evidence type="ECO:0000256" key="1">
    <source>
        <dbReference type="SAM" id="MobiDB-lite"/>
    </source>
</evidence>
<feature type="compositionally biased region" description="Basic and acidic residues" evidence="1">
    <location>
        <begin position="204"/>
        <end position="226"/>
    </location>
</feature>
<sequence length="547" mass="57198">MNIDGITALTSHFKGRLSPLQFPAKRSVEQRLTSLERGGGTSGKQPAAPEPAAPTAAAQPSATRPGRSRAGSTPSPVVGGRSRANTPKPADPDAHFNQVMARSAGLLQRTAPPGTRSFAGGTPSPSTGARSRAGGTPSPAVGGRSRASSGPAPGSDAHFDAVMSRSANLLAATRPQQGPVQQAPDALQRIRDTAAAHRAWAPLPEERLEDRAKSLEATHGRVRAEARLNTGGAPAPTASAPVRPAPKPKASAQKSAPAPVTPVKSPQQFDQSNFAPAAMAAPRPARTYTAPETVVQAAPQHSPVRDTRGSQKFITGLPSLDKLAQGKAVAPRAEESPERTPAGPGEGQMSFDDLAPKPRARRQAAPAKRAQRSPKQASVSGDDWNAMLNDSVAEHKASKAAKAPAPAKTPGVRETTLSVGGKKHVVRTEHSGTPRQLETQHTSAVKAKLAELRAPGQKKAVAEAEGALNSAKANGANKTTVAERQKELNKAKRGPQMSPQHSESFREAYKKHAKVKYDTEVPEHLKPFMGKGSDDPGKSHYYGLGKK</sequence>
<evidence type="ECO:0000313" key="2">
    <source>
        <dbReference type="EMBL" id="WTZ13235.1"/>
    </source>
</evidence>
<name>A0AAU3I7R1_9ACTN</name>
<dbReference type="AlphaFoldDB" id="A0AAU3I7R1"/>
<feature type="compositionally biased region" description="Basic and acidic residues" evidence="1">
    <location>
        <begin position="526"/>
        <end position="538"/>
    </location>
</feature>
<evidence type="ECO:0008006" key="3">
    <source>
        <dbReference type="Google" id="ProtNLM"/>
    </source>
</evidence>
<accession>A0AAU3I7R1</accession>
<protein>
    <recommendedName>
        <fullName evidence="3">Type III effector protein</fullName>
    </recommendedName>
</protein>
<feature type="region of interest" description="Disordered" evidence="1">
    <location>
        <begin position="471"/>
        <end position="507"/>
    </location>
</feature>
<feature type="compositionally biased region" description="Low complexity" evidence="1">
    <location>
        <begin position="230"/>
        <end position="241"/>
    </location>
</feature>
<reference evidence="2" key="1">
    <citation type="submission" date="2022-10" db="EMBL/GenBank/DDBJ databases">
        <title>The complete genomes of actinobacterial strains from the NBC collection.</title>
        <authorList>
            <person name="Joergensen T.S."/>
            <person name="Alvarez Arevalo M."/>
            <person name="Sterndorff E.B."/>
            <person name="Faurdal D."/>
            <person name="Vuksanovic O."/>
            <person name="Mourched A.-S."/>
            <person name="Charusanti P."/>
            <person name="Shaw S."/>
            <person name="Blin K."/>
            <person name="Weber T."/>
        </authorList>
    </citation>
    <scope>NUCLEOTIDE SEQUENCE</scope>
    <source>
        <strain evidence="2">NBC_01393</strain>
    </source>
</reference>
<dbReference type="EMBL" id="CP109546">
    <property type="protein sequence ID" value="WTZ13235.1"/>
    <property type="molecule type" value="Genomic_DNA"/>
</dbReference>